<keyword evidence="2" id="KW-1185">Reference proteome</keyword>
<comment type="caution">
    <text evidence="1">The sequence shown here is derived from an EMBL/GenBank/DDBJ whole genome shotgun (WGS) entry which is preliminary data.</text>
</comment>
<dbReference type="PANTHER" id="PTHR36582">
    <property type="entry name" value="ANTITOXIN PARD"/>
    <property type="match status" value="1"/>
</dbReference>
<evidence type="ECO:0000313" key="1">
    <source>
        <dbReference type="EMBL" id="GLS27726.1"/>
    </source>
</evidence>
<dbReference type="PANTHER" id="PTHR36582:SF2">
    <property type="entry name" value="ANTITOXIN PARD"/>
    <property type="match status" value="1"/>
</dbReference>
<dbReference type="AlphaFoldDB" id="A0AA37WQ63"/>
<dbReference type="Pfam" id="PF03693">
    <property type="entry name" value="ParD_antitoxin"/>
    <property type="match status" value="1"/>
</dbReference>
<evidence type="ECO:0000313" key="2">
    <source>
        <dbReference type="Proteomes" id="UP001156870"/>
    </source>
</evidence>
<evidence type="ECO:0008006" key="3">
    <source>
        <dbReference type="Google" id="ProtNLM"/>
    </source>
</evidence>
<reference evidence="1 2" key="1">
    <citation type="journal article" date="2014" name="Int. J. Syst. Evol. Microbiol.">
        <title>Complete genome sequence of Corynebacterium casei LMG S-19264T (=DSM 44701T), isolated from a smear-ripened cheese.</title>
        <authorList>
            <consortium name="US DOE Joint Genome Institute (JGI-PGF)"/>
            <person name="Walter F."/>
            <person name="Albersmeier A."/>
            <person name="Kalinowski J."/>
            <person name="Ruckert C."/>
        </authorList>
    </citation>
    <scope>NUCLEOTIDE SEQUENCE [LARGE SCALE GENOMIC DNA]</scope>
    <source>
        <strain evidence="1 2">NBRC 110095</strain>
    </source>
</reference>
<dbReference type="InterPro" id="IPR022789">
    <property type="entry name" value="ParD"/>
</dbReference>
<dbReference type="InterPro" id="IPR038296">
    <property type="entry name" value="ParD_sf"/>
</dbReference>
<dbReference type="EMBL" id="BSPD01000087">
    <property type="protein sequence ID" value="GLS27726.1"/>
    <property type="molecule type" value="Genomic_DNA"/>
</dbReference>
<sequence>MQNTALLNDQESREIIEGLVESGEYPNEQEAVKAALKLLAGDSNAKLARLRRLIDEGLNSGPPVKVTREGLLAEIKAKL</sequence>
<proteinExistence type="predicted"/>
<name>A0AA37WQ63_9GAMM</name>
<gene>
    <name evidence="1" type="ORF">GCM10007877_34450</name>
</gene>
<protein>
    <recommendedName>
        <fullName evidence="3">Type II toxin-antitoxin system ParD family antitoxin</fullName>
    </recommendedName>
</protein>
<dbReference type="Proteomes" id="UP001156870">
    <property type="component" value="Unassembled WGS sequence"/>
</dbReference>
<dbReference type="RefSeq" id="WP_232593473.1">
    <property type="nucleotide sequence ID" value="NZ_BSPD01000087.1"/>
</dbReference>
<dbReference type="Gene3D" id="6.10.10.120">
    <property type="entry name" value="Antitoxin ParD1-like"/>
    <property type="match status" value="1"/>
</dbReference>
<accession>A0AA37WQ63</accession>
<organism evidence="1 2">
    <name type="scientific">Marinibactrum halimedae</name>
    <dbReference type="NCBI Taxonomy" id="1444977"/>
    <lineage>
        <taxon>Bacteria</taxon>
        <taxon>Pseudomonadati</taxon>
        <taxon>Pseudomonadota</taxon>
        <taxon>Gammaproteobacteria</taxon>
        <taxon>Cellvibrionales</taxon>
        <taxon>Cellvibrionaceae</taxon>
        <taxon>Marinibactrum</taxon>
    </lineage>
</organism>